<dbReference type="AlphaFoldDB" id="A0A9N9LSV5"/>
<dbReference type="SUPFAM" id="SSF53474">
    <property type="entry name" value="alpha/beta-Hydrolases"/>
    <property type="match status" value="1"/>
</dbReference>
<sequence length="415" mass="45914">MPSPAIAPIFKKAYWTLLLGTLFYILALISFTNPWLQRHILYCHKFHTAWWQDISKPEQWGFAKNQITPFNFTTPDNEVLYAWHVMPLGLYAKHEAAILNQPSGEEITRTKAFQLLRDDPDSRLIVNCMLFSLLFLSLVHLFICLYILVHGNAGTVAQGWRTDSYRSLSDGSTSKIHILGLDYRGFGHSTGTPTESGLIIDGIAAVDWALNIAKVPSDRIVILGHSLGTAVSTAVAEHYALKSIEFAGVVLISGFTSIPELLPDYAIAGLLPVLSPLKRSPALLKIFNNFVVDTWPTATRLANFVRVSKKLRLFILHAKDDYDIPWFHSDGLFAAAANATTDGGMEISLLKSMKKRNTIEMGDGASIGTWKDGEDKIIREEIVAYGEHNRVLTYATVSLAALKAFGLDEGGVLPV</sequence>
<dbReference type="InterPro" id="IPR000073">
    <property type="entry name" value="AB_hydrolase_1"/>
</dbReference>
<keyword evidence="1" id="KW-0812">Transmembrane</keyword>
<feature type="transmembrane region" description="Helical" evidence="1">
    <location>
        <begin position="124"/>
        <end position="149"/>
    </location>
</feature>
<dbReference type="InterPro" id="IPR029058">
    <property type="entry name" value="AB_hydrolase_fold"/>
</dbReference>
<dbReference type="OrthoDB" id="446723at2759"/>
<evidence type="ECO:0000256" key="1">
    <source>
        <dbReference type="SAM" id="Phobius"/>
    </source>
</evidence>
<protein>
    <recommendedName>
        <fullName evidence="2">AB hydrolase-1 domain-containing protein</fullName>
    </recommendedName>
</protein>
<dbReference type="PANTHER" id="PTHR12277">
    <property type="entry name" value="ALPHA/BETA HYDROLASE DOMAIN-CONTAINING PROTEIN"/>
    <property type="match status" value="1"/>
</dbReference>
<dbReference type="Pfam" id="PF00561">
    <property type="entry name" value="Abhydrolase_1"/>
    <property type="match status" value="1"/>
</dbReference>
<dbReference type="Gene3D" id="3.40.50.1820">
    <property type="entry name" value="alpha/beta hydrolase"/>
    <property type="match status" value="1"/>
</dbReference>
<dbReference type="PANTHER" id="PTHR12277:SF81">
    <property type="entry name" value="PROTEIN ABHD13"/>
    <property type="match status" value="1"/>
</dbReference>
<gene>
    <name evidence="3" type="ORF">HYALB_00010884</name>
</gene>
<feature type="transmembrane region" description="Helical" evidence="1">
    <location>
        <begin position="13"/>
        <end position="36"/>
    </location>
</feature>
<organism evidence="3 4">
    <name type="scientific">Hymenoscyphus albidus</name>
    <dbReference type="NCBI Taxonomy" id="595503"/>
    <lineage>
        <taxon>Eukaryota</taxon>
        <taxon>Fungi</taxon>
        <taxon>Dikarya</taxon>
        <taxon>Ascomycota</taxon>
        <taxon>Pezizomycotina</taxon>
        <taxon>Leotiomycetes</taxon>
        <taxon>Helotiales</taxon>
        <taxon>Helotiaceae</taxon>
        <taxon>Hymenoscyphus</taxon>
    </lineage>
</organism>
<keyword evidence="1" id="KW-0472">Membrane</keyword>
<keyword evidence="1" id="KW-1133">Transmembrane helix</keyword>
<evidence type="ECO:0000259" key="2">
    <source>
        <dbReference type="Pfam" id="PF00561"/>
    </source>
</evidence>
<keyword evidence="4" id="KW-1185">Reference proteome</keyword>
<accession>A0A9N9LSV5</accession>
<proteinExistence type="predicted"/>
<comment type="caution">
    <text evidence="3">The sequence shown here is derived from an EMBL/GenBank/DDBJ whole genome shotgun (WGS) entry which is preliminary data.</text>
</comment>
<evidence type="ECO:0000313" key="4">
    <source>
        <dbReference type="Proteomes" id="UP000701801"/>
    </source>
</evidence>
<reference evidence="3" key="1">
    <citation type="submission" date="2021-07" db="EMBL/GenBank/DDBJ databases">
        <authorList>
            <person name="Durling M."/>
        </authorList>
    </citation>
    <scope>NUCLEOTIDE SEQUENCE</scope>
</reference>
<dbReference type="EMBL" id="CAJVRM010000235">
    <property type="protein sequence ID" value="CAG8977799.1"/>
    <property type="molecule type" value="Genomic_DNA"/>
</dbReference>
<dbReference type="Proteomes" id="UP000701801">
    <property type="component" value="Unassembled WGS sequence"/>
</dbReference>
<name>A0A9N9LSV5_9HELO</name>
<evidence type="ECO:0000313" key="3">
    <source>
        <dbReference type="EMBL" id="CAG8977799.1"/>
    </source>
</evidence>
<feature type="domain" description="AB hydrolase-1" evidence="2">
    <location>
        <begin position="147"/>
        <end position="261"/>
    </location>
</feature>